<gene>
    <name evidence="5" type="primary">tsf</name>
    <name evidence="9" type="ORF">HAT2_00627</name>
</gene>
<evidence type="ECO:0000256" key="6">
    <source>
        <dbReference type="RuleBase" id="RU000642"/>
    </source>
</evidence>
<dbReference type="PANTHER" id="PTHR11741:SF0">
    <property type="entry name" value="ELONGATION FACTOR TS, MITOCHONDRIAL"/>
    <property type="match status" value="1"/>
</dbReference>
<dbReference type="InterPro" id="IPR001816">
    <property type="entry name" value="Transl_elong_EFTs/EF1B"/>
</dbReference>
<dbReference type="AlphaFoldDB" id="A0A369K9I4"/>
<evidence type="ECO:0000256" key="1">
    <source>
        <dbReference type="ARBA" id="ARBA00005532"/>
    </source>
</evidence>
<evidence type="ECO:0000313" key="9">
    <source>
        <dbReference type="EMBL" id="RDB31259.1"/>
    </source>
</evidence>
<comment type="function">
    <text evidence="5 6">Associates with the EF-Tu.GDP complex and induces the exchange of GDP to GTP. It remains bound to the aminoacyl-tRNA.EF-Tu.GTP complex up to the GTP hydrolysis stage on the ribosome.</text>
</comment>
<evidence type="ECO:0000256" key="5">
    <source>
        <dbReference type="HAMAP-Rule" id="MF_00050"/>
    </source>
</evidence>
<sequence length="279" mass="30740">MDFSLVKELREKTGVGLVKCKEALLEAKGDLEEAIVVLRKAGALSAAKRSDRITGEGYIGLAENESGLALVELNCETDFVAKTATFTEFANRLAQVTLEGRVSSVEELSQLSFPESSAISIEGERSSLVQKTGENIQIRRVLFFPKKAGHSYGVYPHLGNRAVGVVALLCSGQERLAKELAVHVVAFAPKFLSEKDVPQDILRQERDIGLCQAKEKPQAIAEKIAEGKVRDFLAQVCFLHQRSMSEPKLSVSEWIKREEKQTNASISVASFFCWRLLGE</sequence>
<dbReference type="GO" id="GO:0005737">
    <property type="term" value="C:cytoplasm"/>
    <property type="evidence" value="ECO:0007669"/>
    <property type="project" value="UniProtKB-SubCell"/>
</dbReference>
<evidence type="ECO:0000313" key="10">
    <source>
        <dbReference type="Proteomes" id="UP000253816"/>
    </source>
</evidence>
<dbReference type="CDD" id="cd14275">
    <property type="entry name" value="UBA_EF-Ts"/>
    <property type="match status" value="1"/>
</dbReference>
<dbReference type="PROSITE" id="PS01127">
    <property type="entry name" value="EF_TS_2"/>
    <property type="match status" value="1"/>
</dbReference>
<evidence type="ECO:0000256" key="4">
    <source>
        <dbReference type="ARBA" id="ARBA00022917"/>
    </source>
</evidence>
<dbReference type="InterPro" id="IPR036402">
    <property type="entry name" value="EF-Ts_dimer_sf"/>
</dbReference>
<dbReference type="Proteomes" id="UP000253816">
    <property type="component" value="Unassembled WGS sequence"/>
</dbReference>
<proteinExistence type="inferred from homology"/>
<feature type="domain" description="Translation elongation factor EFTs/EF1B dimerisation" evidence="8">
    <location>
        <begin position="69"/>
        <end position="273"/>
    </location>
</feature>
<accession>A0A369K9I4</accession>
<dbReference type="Pfam" id="PF00889">
    <property type="entry name" value="EF_TS"/>
    <property type="match status" value="1"/>
</dbReference>
<dbReference type="InterPro" id="IPR014039">
    <property type="entry name" value="Transl_elong_EFTs/EF1B_dimer"/>
</dbReference>
<dbReference type="HAMAP" id="MF_00050">
    <property type="entry name" value="EF_Ts"/>
    <property type="match status" value="1"/>
</dbReference>
<dbReference type="PROSITE" id="PS01126">
    <property type="entry name" value="EF_TS_1"/>
    <property type="match status" value="1"/>
</dbReference>
<dbReference type="SUPFAM" id="SSF46934">
    <property type="entry name" value="UBA-like"/>
    <property type="match status" value="1"/>
</dbReference>
<protein>
    <recommendedName>
        <fullName evidence="2 5">Elongation factor Ts</fullName>
        <shortName evidence="5">EF-Ts</shortName>
    </recommendedName>
</protein>
<dbReference type="FunFam" id="1.10.8.10:FF:000001">
    <property type="entry name" value="Elongation factor Ts"/>
    <property type="match status" value="1"/>
</dbReference>
<dbReference type="Gene3D" id="1.10.286.20">
    <property type="match status" value="1"/>
</dbReference>
<dbReference type="Gene3D" id="1.10.8.10">
    <property type="entry name" value="DNA helicase RuvA subunit, C-terminal domain"/>
    <property type="match status" value="1"/>
</dbReference>
<dbReference type="SUPFAM" id="SSF54713">
    <property type="entry name" value="Elongation factor Ts (EF-Ts), dimerisation domain"/>
    <property type="match status" value="1"/>
</dbReference>
<dbReference type="InterPro" id="IPR018101">
    <property type="entry name" value="Transl_elong_Ts_CS"/>
</dbReference>
<keyword evidence="5" id="KW-0963">Cytoplasm</keyword>
<dbReference type="Gene3D" id="3.30.479.20">
    <property type="entry name" value="Elongation factor Ts, dimerisation domain"/>
    <property type="match status" value="2"/>
</dbReference>
<keyword evidence="4 5" id="KW-0648">Protein biosynthesis</keyword>
<dbReference type="InterPro" id="IPR009060">
    <property type="entry name" value="UBA-like_sf"/>
</dbReference>
<evidence type="ECO:0000259" key="8">
    <source>
        <dbReference type="Pfam" id="PF00889"/>
    </source>
</evidence>
<dbReference type="NCBIfam" id="TIGR00116">
    <property type="entry name" value="tsf"/>
    <property type="match status" value="1"/>
</dbReference>
<dbReference type="EMBL" id="QQBG01000024">
    <property type="protein sequence ID" value="RDB31259.1"/>
    <property type="molecule type" value="Genomic_DNA"/>
</dbReference>
<name>A0A369K9I4_9BACT</name>
<dbReference type="PANTHER" id="PTHR11741">
    <property type="entry name" value="ELONGATION FACTOR TS"/>
    <property type="match status" value="1"/>
</dbReference>
<keyword evidence="10" id="KW-1185">Reference proteome</keyword>
<organism evidence="9 10">
    <name type="scientific">Candidatus Similichlamydia laticola</name>
    <dbReference type="NCBI Taxonomy" id="2170265"/>
    <lineage>
        <taxon>Bacteria</taxon>
        <taxon>Pseudomonadati</taxon>
        <taxon>Chlamydiota</taxon>
        <taxon>Chlamydiia</taxon>
        <taxon>Parachlamydiales</taxon>
        <taxon>Candidatus Parilichlamydiaceae</taxon>
        <taxon>Candidatus Similichlamydia</taxon>
    </lineage>
</organism>
<keyword evidence="3 5" id="KW-0251">Elongation factor</keyword>
<dbReference type="GO" id="GO:0003746">
    <property type="term" value="F:translation elongation factor activity"/>
    <property type="evidence" value="ECO:0007669"/>
    <property type="project" value="UniProtKB-UniRule"/>
</dbReference>
<evidence type="ECO:0000256" key="7">
    <source>
        <dbReference type="RuleBase" id="RU000643"/>
    </source>
</evidence>
<comment type="similarity">
    <text evidence="1 5 6">Belongs to the EF-Ts family.</text>
</comment>
<reference evidence="9 10" key="1">
    <citation type="submission" date="2018-07" db="EMBL/GenBank/DDBJ databases">
        <title>Comparative genomics of the Candidatus Parilichlamydiaceae reveals evidence of convergent evolution and genome reduction in the phylum Chlamydiae.</title>
        <authorList>
            <person name="Taylor-Brown A."/>
            <person name="Polkinghorne A."/>
        </authorList>
    </citation>
    <scope>NUCLEOTIDE SEQUENCE [LARGE SCALE GENOMIC DNA]</scope>
    <source>
        <strain evidence="9 10">Hat2</strain>
    </source>
</reference>
<comment type="subcellular location">
    <subcellularLocation>
        <location evidence="5 7">Cytoplasm</location>
    </subcellularLocation>
</comment>
<feature type="region of interest" description="Involved in Mg(2+) ion dislocation from EF-Tu" evidence="5">
    <location>
        <begin position="77"/>
        <end position="80"/>
    </location>
</feature>
<evidence type="ECO:0000256" key="3">
    <source>
        <dbReference type="ARBA" id="ARBA00022768"/>
    </source>
</evidence>
<comment type="caution">
    <text evidence="9">The sequence shown here is derived from an EMBL/GenBank/DDBJ whole genome shotgun (WGS) entry which is preliminary data.</text>
</comment>
<evidence type="ECO:0000256" key="2">
    <source>
        <dbReference type="ARBA" id="ARBA00016956"/>
    </source>
</evidence>